<dbReference type="InterPro" id="IPR010316">
    <property type="entry name" value="AlkA_N"/>
</dbReference>
<dbReference type="Pfam" id="PF00730">
    <property type="entry name" value="HhH-GPD"/>
    <property type="match status" value="1"/>
</dbReference>
<dbReference type="Gene3D" id="1.10.340.30">
    <property type="entry name" value="Hypothetical protein, domain 2"/>
    <property type="match status" value="1"/>
</dbReference>
<dbReference type="GO" id="GO:0043916">
    <property type="term" value="F:DNA-7-methylguanine glycosylase activity"/>
    <property type="evidence" value="ECO:0007669"/>
    <property type="project" value="TreeGrafter"/>
</dbReference>
<feature type="domain" description="DNA-3-methyladenine glycosylase AlkA N-terminal" evidence="6">
    <location>
        <begin position="7"/>
        <end position="124"/>
    </location>
</feature>
<accession>L0DEB2</accession>
<dbReference type="GO" id="GO:0008725">
    <property type="term" value="F:DNA-3-methyladenine glycosylase activity"/>
    <property type="evidence" value="ECO:0007669"/>
    <property type="project" value="TreeGrafter"/>
</dbReference>
<protein>
    <recommendedName>
        <fullName evidence="2">DNA-3-methyladenine glycosylase II</fullName>
        <ecNumber evidence="2">3.2.2.21</ecNumber>
    </recommendedName>
</protein>
<keyword evidence="8" id="KW-1185">Reference proteome</keyword>
<feature type="domain" description="HhH-GPD" evidence="5">
    <location>
        <begin position="134"/>
        <end position="290"/>
    </location>
</feature>
<dbReference type="GO" id="GO:0005737">
    <property type="term" value="C:cytoplasm"/>
    <property type="evidence" value="ECO:0007669"/>
    <property type="project" value="TreeGrafter"/>
</dbReference>
<dbReference type="KEGG" id="saci:Sinac_2693"/>
<dbReference type="STRING" id="886293.Sinac_2693"/>
<dbReference type="SUPFAM" id="SSF55945">
    <property type="entry name" value="TATA-box binding protein-like"/>
    <property type="match status" value="1"/>
</dbReference>
<dbReference type="Pfam" id="PF06029">
    <property type="entry name" value="AlkA_N"/>
    <property type="match status" value="1"/>
</dbReference>
<dbReference type="Gene3D" id="1.10.1670.10">
    <property type="entry name" value="Helix-hairpin-Helix base-excision DNA repair enzymes (C-terminal)"/>
    <property type="match status" value="1"/>
</dbReference>
<dbReference type="OrthoDB" id="9783680at2"/>
<dbReference type="RefSeq" id="WP_015246143.1">
    <property type="nucleotide sequence ID" value="NC_019892.1"/>
</dbReference>
<sequence>MKGKITTHELNYTPPLDWAFFLHYLGTRATAGVEAVEGERYVRTFALGKAVGTLTLSHHPTDTRLLVTIRGNVGTQTETILGRVRRMFDLDIDLSSVHAVLGIDPHLAPLLAASPGVRVLGAWSPFELLVRTIVGQQVTVKAATTIMGRIASRLGKPVDALNQGGPLFLFPTPRALADGNLEAIGMPSKRVLTLQNVAQAIADMTIPFPEPDNGNLDGVKEALLKMPGIGPWTVEYFALRALRDADAWPGTDLVLRRILEQHESAYPPIDTDRWRPYRGYAAVHLWNKASQEQRNNSTGNVNNAKP</sequence>
<dbReference type="GO" id="GO:0032131">
    <property type="term" value="F:alkylated DNA binding"/>
    <property type="evidence" value="ECO:0007669"/>
    <property type="project" value="TreeGrafter"/>
</dbReference>
<dbReference type="InterPro" id="IPR051912">
    <property type="entry name" value="Alkylbase_DNA_Glycosylase/TA"/>
</dbReference>
<name>L0DEB2_SINAD</name>
<organism evidence="7 8">
    <name type="scientific">Singulisphaera acidiphila (strain ATCC BAA-1392 / DSM 18658 / VKM B-2454 / MOB10)</name>
    <dbReference type="NCBI Taxonomy" id="886293"/>
    <lineage>
        <taxon>Bacteria</taxon>
        <taxon>Pseudomonadati</taxon>
        <taxon>Planctomycetota</taxon>
        <taxon>Planctomycetia</taxon>
        <taxon>Isosphaerales</taxon>
        <taxon>Isosphaeraceae</taxon>
        <taxon>Singulisphaera</taxon>
    </lineage>
</organism>
<dbReference type="InterPro" id="IPR003265">
    <property type="entry name" value="HhH-GPD_domain"/>
</dbReference>
<dbReference type="EMBL" id="CP003364">
    <property type="protein sequence ID" value="AGA26991.1"/>
    <property type="molecule type" value="Genomic_DNA"/>
</dbReference>
<evidence type="ECO:0000256" key="4">
    <source>
        <dbReference type="ARBA" id="ARBA00023204"/>
    </source>
</evidence>
<dbReference type="SMART" id="SM01009">
    <property type="entry name" value="AlkA_N"/>
    <property type="match status" value="1"/>
</dbReference>
<evidence type="ECO:0000313" key="8">
    <source>
        <dbReference type="Proteomes" id="UP000010798"/>
    </source>
</evidence>
<dbReference type="Proteomes" id="UP000010798">
    <property type="component" value="Chromosome"/>
</dbReference>
<dbReference type="AlphaFoldDB" id="L0DEB2"/>
<dbReference type="InterPro" id="IPR011257">
    <property type="entry name" value="DNA_glycosylase"/>
</dbReference>
<proteinExistence type="predicted"/>
<dbReference type="SUPFAM" id="SSF48150">
    <property type="entry name" value="DNA-glycosylase"/>
    <property type="match status" value="1"/>
</dbReference>
<dbReference type="eggNOG" id="COG0122">
    <property type="taxonomic scope" value="Bacteria"/>
</dbReference>
<comment type="catalytic activity">
    <reaction evidence="1">
        <text>Hydrolysis of alkylated DNA, releasing 3-methyladenine, 3-methylguanine, 7-methylguanine and 7-methyladenine.</text>
        <dbReference type="EC" id="3.2.2.21"/>
    </reaction>
</comment>
<dbReference type="PANTHER" id="PTHR43003:SF13">
    <property type="entry name" value="DNA-3-METHYLADENINE GLYCOSYLASE 2"/>
    <property type="match status" value="1"/>
</dbReference>
<keyword evidence="4" id="KW-0234">DNA repair</keyword>
<dbReference type="HOGENOM" id="CLU_000445_72_3_0"/>
<dbReference type="GO" id="GO:0032993">
    <property type="term" value="C:protein-DNA complex"/>
    <property type="evidence" value="ECO:0007669"/>
    <property type="project" value="TreeGrafter"/>
</dbReference>
<dbReference type="InterPro" id="IPR023170">
    <property type="entry name" value="HhH_base_excis_C"/>
</dbReference>
<evidence type="ECO:0000256" key="1">
    <source>
        <dbReference type="ARBA" id="ARBA00000086"/>
    </source>
</evidence>
<keyword evidence="3" id="KW-0227">DNA damage</keyword>
<dbReference type="SMART" id="SM00478">
    <property type="entry name" value="ENDO3c"/>
    <property type="match status" value="1"/>
</dbReference>
<gene>
    <name evidence="7" type="ordered locus">Sinac_2693</name>
</gene>
<evidence type="ECO:0000313" key="7">
    <source>
        <dbReference type="EMBL" id="AGA26991.1"/>
    </source>
</evidence>
<dbReference type="Gene3D" id="3.30.310.20">
    <property type="entry name" value="DNA-3-methyladenine glycosylase AlkA, N-terminal domain"/>
    <property type="match status" value="1"/>
</dbReference>
<evidence type="ECO:0000259" key="6">
    <source>
        <dbReference type="SMART" id="SM01009"/>
    </source>
</evidence>
<dbReference type="GO" id="GO:0006285">
    <property type="term" value="P:base-excision repair, AP site formation"/>
    <property type="evidence" value="ECO:0007669"/>
    <property type="project" value="TreeGrafter"/>
</dbReference>
<dbReference type="InterPro" id="IPR037046">
    <property type="entry name" value="AlkA_N_sf"/>
</dbReference>
<dbReference type="CDD" id="cd00056">
    <property type="entry name" value="ENDO3c"/>
    <property type="match status" value="1"/>
</dbReference>
<dbReference type="GO" id="GO:0006307">
    <property type="term" value="P:DNA alkylation repair"/>
    <property type="evidence" value="ECO:0007669"/>
    <property type="project" value="TreeGrafter"/>
</dbReference>
<reference evidence="7 8" key="1">
    <citation type="submission" date="2012-02" db="EMBL/GenBank/DDBJ databases">
        <title>Complete sequence of chromosome of Singulisphaera acidiphila DSM 18658.</title>
        <authorList>
            <consortium name="US DOE Joint Genome Institute (JGI-PGF)"/>
            <person name="Lucas S."/>
            <person name="Copeland A."/>
            <person name="Lapidus A."/>
            <person name="Glavina del Rio T."/>
            <person name="Dalin E."/>
            <person name="Tice H."/>
            <person name="Bruce D."/>
            <person name="Goodwin L."/>
            <person name="Pitluck S."/>
            <person name="Peters L."/>
            <person name="Ovchinnikova G."/>
            <person name="Chertkov O."/>
            <person name="Kyrpides N."/>
            <person name="Mavromatis K."/>
            <person name="Ivanova N."/>
            <person name="Brettin T."/>
            <person name="Detter J.C."/>
            <person name="Han C."/>
            <person name="Larimer F."/>
            <person name="Land M."/>
            <person name="Hauser L."/>
            <person name="Markowitz V."/>
            <person name="Cheng J.-F."/>
            <person name="Hugenholtz P."/>
            <person name="Woyke T."/>
            <person name="Wu D."/>
            <person name="Tindall B."/>
            <person name="Pomrenke H."/>
            <person name="Brambilla E."/>
            <person name="Klenk H.-P."/>
            <person name="Eisen J.A."/>
        </authorList>
    </citation>
    <scope>NUCLEOTIDE SEQUENCE [LARGE SCALE GENOMIC DNA]</scope>
    <source>
        <strain evidence="8">ATCC BAA-1392 / DSM 18658 / VKM B-2454 / MOB10</strain>
    </source>
</reference>
<evidence type="ECO:0000259" key="5">
    <source>
        <dbReference type="SMART" id="SM00478"/>
    </source>
</evidence>
<dbReference type="EC" id="3.2.2.21" evidence="2"/>
<dbReference type="PANTHER" id="PTHR43003">
    <property type="entry name" value="DNA-3-METHYLADENINE GLYCOSYLASE"/>
    <property type="match status" value="1"/>
</dbReference>
<evidence type="ECO:0000256" key="3">
    <source>
        <dbReference type="ARBA" id="ARBA00022763"/>
    </source>
</evidence>
<evidence type="ECO:0000256" key="2">
    <source>
        <dbReference type="ARBA" id="ARBA00012000"/>
    </source>
</evidence>